<reference evidence="8" key="1">
    <citation type="journal article" date="2019" name="Int. J. Syst. Evol. Microbiol.">
        <title>The Global Catalogue of Microorganisms (GCM) 10K type strain sequencing project: providing services to taxonomists for standard genome sequencing and annotation.</title>
        <authorList>
            <consortium name="The Broad Institute Genomics Platform"/>
            <consortium name="The Broad Institute Genome Sequencing Center for Infectious Disease"/>
            <person name="Wu L."/>
            <person name="Ma J."/>
        </authorList>
    </citation>
    <scope>NUCLEOTIDE SEQUENCE [LARGE SCALE GENOMIC DNA]</scope>
    <source>
        <strain evidence="8">JCM 17441</strain>
    </source>
</reference>
<keyword evidence="2" id="KW-0326">Glycosidase</keyword>
<organism evidence="7 8">
    <name type="scientific">Dactylosporangium darangshiense</name>
    <dbReference type="NCBI Taxonomy" id="579108"/>
    <lineage>
        <taxon>Bacteria</taxon>
        <taxon>Bacillati</taxon>
        <taxon>Actinomycetota</taxon>
        <taxon>Actinomycetes</taxon>
        <taxon>Micromonosporales</taxon>
        <taxon>Micromonosporaceae</taxon>
        <taxon>Dactylosporangium</taxon>
    </lineage>
</organism>
<dbReference type="Gene3D" id="2.10.10.20">
    <property type="entry name" value="Carbohydrate-binding module superfamily 5/12"/>
    <property type="match status" value="1"/>
</dbReference>
<dbReference type="InterPro" id="IPR003961">
    <property type="entry name" value="FN3_dom"/>
</dbReference>
<dbReference type="Proteomes" id="UP001500620">
    <property type="component" value="Unassembled WGS sequence"/>
</dbReference>
<dbReference type="SUPFAM" id="SSF51445">
    <property type="entry name" value="(Trans)glycosidases"/>
    <property type="match status" value="1"/>
</dbReference>
<dbReference type="SMART" id="SM00060">
    <property type="entry name" value="FN3"/>
    <property type="match status" value="1"/>
</dbReference>
<dbReference type="SUPFAM" id="SSF51055">
    <property type="entry name" value="Carbohydrate binding domain"/>
    <property type="match status" value="1"/>
</dbReference>
<dbReference type="CDD" id="cd06543">
    <property type="entry name" value="GH18_PF-ChiA-like"/>
    <property type="match status" value="1"/>
</dbReference>
<evidence type="ECO:0000256" key="3">
    <source>
        <dbReference type="ARBA" id="ARBA00023326"/>
    </source>
</evidence>
<dbReference type="PANTHER" id="PTHR42976:SF1">
    <property type="entry name" value="GH18 DOMAIN-CONTAINING PROTEIN-RELATED"/>
    <property type="match status" value="1"/>
</dbReference>
<dbReference type="InterPro" id="IPR013783">
    <property type="entry name" value="Ig-like_fold"/>
</dbReference>
<dbReference type="InterPro" id="IPR052750">
    <property type="entry name" value="GH18_Chitinase"/>
</dbReference>
<evidence type="ECO:0008006" key="9">
    <source>
        <dbReference type="Google" id="ProtNLM"/>
    </source>
</evidence>
<dbReference type="CDD" id="cd00063">
    <property type="entry name" value="FN3"/>
    <property type="match status" value="1"/>
</dbReference>
<comment type="caution">
    <text evidence="7">The sequence shown here is derived from an EMBL/GenBank/DDBJ whole genome shotgun (WGS) entry which is preliminary data.</text>
</comment>
<evidence type="ECO:0000256" key="2">
    <source>
        <dbReference type="ARBA" id="ARBA00023295"/>
    </source>
</evidence>
<dbReference type="InterPro" id="IPR036573">
    <property type="entry name" value="CBM_sf_5/12"/>
</dbReference>
<dbReference type="EMBL" id="BAABAT010000008">
    <property type="protein sequence ID" value="GAA4249831.1"/>
    <property type="molecule type" value="Genomic_DNA"/>
</dbReference>
<name>A0ABP8D8X8_9ACTN</name>
<feature type="domain" description="Fibronectin type-III" evidence="5">
    <location>
        <begin position="93"/>
        <end position="175"/>
    </location>
</feature>
<feature type="domain" description="GH18" evidence="6">
    <location>
        <begin position="184"/>
        <end position="473"/>
    </location>
</feature>
<dbReference type="InterPro" id="IPR003610">
    <property type="entry name" value="CBM5/12"/>
</dbReference>
<evidence type="ECO:0000259" key="5">
    <source>
        <dbReference type="PROSITE" id="PS50853"/>
    </source>
</evidence>
<feature type="region of interest" description="Disordered" evidence="4">
    <location>
        <begin position="74"/>
        <end position="93"/>
    </location>
</feature>
<dbReference type="InterPro" id="IPR017853">
    <property type="entry name" value="GH"/>
</dbReference>
<evidence type="ECO:0000313" key="7">
    <source>
        <dbReference type="EMBL" id="GAA4249831.1"/>
    </source>
</evidence>
<gene>
    <name evidence="7" type="ORF">GCM10022255_035570</name>
</gene>
<dbReference type="PANTHER" id="PTHR42976">
    <property type="entry name" value="BIFUNCTIONAL CHITINASE/LYSOZYME-RELATED"/>
    <property type="match status" value="1"/>
</dbReference>
<accession>A0ABP8D8X8</accession>
<dbReference type="PROSITE" id="PS50853">
    <property type="entry name" value="FN3"/>
    <property type="match status" value="1"/>
</dbReference>
<dbReference type="SMART" id="SM00495">
    <property type="entry name" value="ChtBD3"/>
    <property type="match status" value="1"/>
</dbReference>
<protein>
    <recommendedName>
        <fullName evidence="9">Chitinase</fullName>
    </recommendedName>
</protein>
<dbReference type="InterPro" id="IPR001223">
    <property type="entry name" value="Glyco_hydro18_cat"/>
</dbReference>
<evidence type="ECO:0000259" key="6">
    <source>
        <dbReference type="PROSITE" id="PS51910"/>
    </source>
</evidence>
<evidence type="ECO:0000256" key="1">
    <source>
        <dbReference type="ARBA" id="ARBA00022801"/>
    </source>
</evidence>
<evidence type="ECO:0000313" key="8">
    <source>
        <dbReference type="Proteomes" id="UP001500620"/>
    </source>
</evidence>
<dbReference type="InterPro" id="IPR036116">
    <property type="entry name" value="FN3_sf"/>
</dbReference>
<sequence>MVLVPTLQAQAASTAIQAACTAPTWAEGNTYTAGTQVTYQGHTYQALQTHTAYPGAGWTPSTTPALWKDLGACTGGGGPTTPPPTTPSGVPSAPSNLRVTATTNTSFTLAWNASSGTVTGYRVYEGSTVRATVTATSATVSGLAAGSTHTYTVKAYNAQGESGASNSVTATTTGGTNPPPSGGAAAPYLYMGWGDPPNPQTVQSATGIRWFTMAFMLSGGGCTPAWDGSRPLSGSADATAISQIRAGGGDVVPSFGGWQGNKLGPNCSTPQALAGAYQTVINAYGLKAIDIDIENTDEFENDTVRNRIVDALKIVKQNNPSVKVIVTFGTATTGPGYYAQQLVSRAASTGAGIDVFTIMPFDFGGGANMYQSTVSAAEGLKTMLKSSFGWDDATAYRHMGISGMNGLSDQQENTSPAQWQQIRDYAQNNHLARLAFWSVNRDRPCPGGGVVSNCSGISQNNWQFTQITATFTG</sequence>
<dbReference type="Gene3D" id="2.60.40.10">
    <property type="entry name" value="Immunoglobulins"/>
    <property type="match status" value="1"/>
</dbReference>
<dbReference type="Pfam" id="PF02839">
    <property type="entry name" value="CBM_5_12"/>
    <property type="match status" value="1"/>
</dbReference>
<dbReference type="Gene3D" id="3.20.20.80">
    <property type="entry name" value="Glycosidases"/>
    <property type="match status" value="1"/>
</dbReference>
<dbReference type="CDD" id="cd12214">
    <property type="entry name" value="ChiA1_BD"/>
    <property type="match status" value="1"/>
</dbReference>
<dbReference type="SUPFAM" id="SSF49265">
    <property type="entry name" value="Fibronectin type III"/>
    <property type="match status" value="1"/>
</dbReference>
<keyword evidence="3" id="KW-0119">Carbohydrate metabolism</keyword>
<dbReference type="Pfam" id="PF00041">
    <property type="entry name" value="fn3"/>
    <property type="match status" value="1"/>
</dbReference>
<keyword evidence="1" id="KW-0378">Hydrolase</keyword>
<keyword evidence="8" id="KW-1185">Reference proteome</keyword>
<keyword evidence="3" id="KW-0624">Polysaccharide degradation</keyword>
<proteinExistence type="predicted"/>
<evidence type="ECO:0000256" key="4">
    <source>
        <dbReference type="SAM" id="MobiDB-lite"/>
    </source>
</evidence>
<dbReference type="PROSITE" id="PS51910">
    <property type="entry name" value="GH18_2"/>
    <property type="match status" value="1"/>
</dbReference>